<protein>
    <submittedName>
        <fullName evidence="1">Uncharacterized protein</fullName>
    </submittedName>
</protein>
<reference evidence="2" key="1">
    <citation type="journal article" date="2017" name="Nat. Microbiol.">
        <title>Global analysis of biosynthetic gene clusters reveals vast potential of secondary metabolite production in Penicillium species.</title>
        <authorList>
            <person name="Nielsen J.C."/>
            <person name="Grijseels S."/>
            <person name="Prigent S."/>
            <person name="Ji B."/>
            <person name="Dainat J."/>
            <person name="Nielsen K.F."/>
            <person name="Frisvad J.C."/>
            <person name="Workman M."/>
            <person name="Nielsen J."/>
        </authorList>
    </citation>
    <scope>NUCLEOTIDE SEQUENCE [LARGE SCALE GENOMIC DNA]</scope>
    <source>
        <strain evidence="2">IBT 31321</strain>
    </source>
</reference>
<evidence type="ECO:0000313" key="2">
    <source>
        <dbReference type="Proteomes" id="UP000191500"/>
    </source>
</evidence>
<evidence type="ECO:0000313" key="1">
    <source>
        <dbReference type="EMBL" id="OQE45931.1"/>
    </source>
</evidence>
<accession>A0A1V6V5J0</accession>
<comment type="caution">
    <text evidence="1">The sequence shown here is derived from an EMBL/GenBank/DDBJ whole genome shotgun (WGS) entry which is preliminary data.</text>
</comment>
<dbReference type="EMBL" id="MDDG01000001">
    <property type="protein sequence ID" value="OQE45931.1"/>
    <property type="molecule type" value="Genomic_DNA"/>
</dbReference>
<sequence>MSHHLRLQVDWARRTPYMQSVWCRDSELTFFLLLHGWKEQHWRDSAVTVASPVYKRPYSPGELLQCRYCLSVLSAIHKMRLSIIAPVCALLSGIAHAMPLEAGSTEEPATGFAHVNQGNADSSVSGSLSNEDGPFSLHQIKELATRSPEVHQDPYNITDVETYGSLYKRSVGCDPIGCFDGAFFSVIFHYSGSNGVYLYGAGQSPQRHNFVCSATWQAFNSWLPYVFSTRLIPSAITNCAFSKNRSRIGVRYASIGEDSLSKDGRCGDNGGVDGGTTNARCIFPIRP</sequence>
<dbReference type="AlphaFoldDB" id="A0A1V6V5J0"/>
<organism evidence="1 2">
    <name type="scientific">Penicillium coprophilum</name>
    <dbReference type="NCBI Taxonomy" id="36646"/>
    <lineage>
        <taxon>Eukaryota</taxon>
        <taxon>Fungi</taxon>
        <taxon>Dikarya</taxon>
        <taxon>Ascomycota</taxon>
        <taxon>Pezizomycotina</taxon>
        <taxon>Eurotiomycetes</taxon>
        <taxon>Eurotiomycetidae</taxon>
        <taxon>Eurotiales</taxon>
        <taxon>Aspergillaceae</taxon>
        <taxon>Penicillium</taxon>
    </lineage>
</organism>
<gene>
    <name evidence="1" type="ORF">PENCOP_c001G07356</name>
</gene>
<proteinExistence type="predicted"/>
<dbReference type="Proteomes" id="UP000191500">
    <property type="component" value="Unassembled WGS sequence"/>
</dbReference>
<name>A0A1V6V5J0_9EURO</name>
<keyword evidence="2" id="KW-1185">Reference proteome</keyword>